<feature type="compositionally biased region" description="Pro residues" evidence="6">
    <location>
        <begin position="416"/>
        <end position="425"/>
    </location>
</feature>
<feature type="compositionally biased region" description="Polar residues" evidence="6">
    <location>
        <begin position="400"/>
        <end position="410"/>
    </location>
</feature>
<keyword evidence="8" id="KW-0969">Cilium</keyword>
<dbReference type="InterPro" id="IPR017441">
    <property type="entry name" value="Protein_kinase_ATP_BS"/>
</dbReference>
<dbReference type="PROSITE" id="PS00107">
    <property type="entry name" value="PROTEIN_KINASE_ATP"/>
    <property type="match status" value="1"/>
</dbReference>
<dbReference type="Gene3D" id="1.10.510.10">
    <property type="entry name" value="Transferase(Phosphotransferase) domain 1"/>
    <property type="match status" value="1"/>
</dbReference>
<dbReference type="SUPFAM" id="SSF56112">
    <property type="entry name" value="Protein kinase-like (PK-like)"/>
    <property type="match status" value="1"/>
</dbReference>
<dbReference type="Pfam" id="PF00069">
    <property type="entry name" value="Pkinase"/>
    <property type="match status" value="1"/>
</dbReference>
<dbReference type="EMBL" id="CP054212">
    <property type="protein sequence ID" value="QKJ85700.1"/>
    <property type="molecule type" value="Genomic_DNA"/>
</dbReference>
<accession>A0A6M8UDH6</accession>
<dbReference type="PROSITE" id="PS50011">
    <property type="entry name" value="PROTEIN_KINASE_DOM"/>
    <property type="match status" value="1"/>
</dbReference>
<dbReference type="Gene3D" id="3.30.200.20">
    <property type="entry name" value="Phosphorylase Kinase, domain 1"/>
    <property type="match status" value="1"/>
</dbReference>
<dbReference type="InterPro" id="IPR000719">
    <property type="entry name" value="Prot_kinase_dom"/>
</dbReference>
<evidence type="ECO:0000256" key="2">
    <source>
        <dbReference type="ARBA" id="ARBA00022741"/>
    </source>
</evidence>
<keyword evidence="2 5" id="KW-0547">Nucleotide-binding</keyword>
<feature type="domain" description="Protein kinase" evidence="7">
    <location>
        <begin position="23"/>
        <end position="297"/>
    </location>
</feature>
<evidence type="ECO:0000256" key="5">
    <source>
        <dbReference type="PROSITE-ProRule" id="PRU10141"/>
    </source>
</evidence>
<proteinExistence type="predicted"/>
<gene>
    <name evidence="8" type="ORF">PMPD1_0728</name>
</gene>
<keyword evidence="9" id="KW-1185">Reference proteome</keyword>
<evidence type="ECO:0000256" key="1">
    <source>
        <dbReference type="ARBA" id="ARBA00022679"/>
    </source>
</evidence>
<evidence type="ECO:0000313" key="8">
    <source>
        <dbReference type="EMBL" id="QKJ85700.1"/>
    </source>
</evidence>
<dbReference type="PANTHER" id="PTHR43289:SF34">
    <property type="entry name" value="SERINE_THREONINE-PROTEIN KINASE YBDM-RELATED"/>
    <property type="match status" value="1"/>
</dbReference>
<keyword evidence="8" id="KW-0966">Cell projection</keyword>
<feature type="region of interest" description="Disordered" evidence="6">
    <location>
        <begin position="377"/>
        <end position="427"/>
    </location>
</feature>
<dbReference type="PANTHER" id="PTHR43289">
    <property type="entry name" value="MITOGEN-ACTIVATED PROTEIN KINASE KINASE KINASE 20-RELATED"/>
    <property type="match status" value="1"/>
</dbReference>
<evidence type="ECO:0000256" key="3">
    <source>
        <dbReference type="ARBA" id="ARBA00022777"/>
    </source>
</evidence>
<reference evidence="8 9" key="1">
    <citation type="submission" date="2020-06" db="EMBL/GenBank/DDBJ databases">
        <title>Genome sequence of Paramixta manurensis strain PD-1.</title>
        <authorList>
            <person name="Lee C.W."/>
            <person name="Kim J."/>
        </authorList>
    </citation>
    <scope>NUCLEOTIDE SEQUENCE [LARGE SCALE GENOMIC DNA]</scope>
    <source>
        <strain evidence="8 9">PD-1</strain>
    </source>
</reference>
<dbReference type="AlphaFoldDB" id="A0A6M8UDH6"/>
<keyword evidence="4 5" id="KW-0067">ATP-binding</keyword>
<keyword evidence="3" id="KW-0418">Kinase</keyword>
<evidence type="ECO:0000259" key="7">
    <source>
        <dbReference type="PROSITE" id="PS50011"/>
    </source>
</evidence>
<keyword evidence="1" id="KW-0808">Transferase</keyword>
<keyword evidence="8" id="KW-0282">Flagellum</keyword>
<evidence type="ECO:0000256" key="6">
    <source>
        <dbReference type="SAM" id="MobiDB-lite"/>
    </source>
</evidence>
<dbReference type="Proteomes" id="UP000505325">
    <property type="component" value="Chromosome"/>
</dbReference>
<dbReference type="InterPro" id="IPR011009">
    <property type="entry name" value="Kinase-like_dom_sf"/>
</dbReference>
<feature type="compositionally biased region" description="Low complexity" evidence="6">
    <location>
        <begin position="382"/>
        <end position="399"/>
    </location>
</feature>
<dbReference type="GO" id="GO:0004674">
    <property type="term" value="F:protein serine/threonine kinase activity"/>
    <property type="evidence" value="ECO:0007669"/>
    <property type="project" value="TreeGrafter"/>
</dbReference>
<name>A0A6M8UDH6_9GAMM</name>
<evidence type="ECO:0000313" key="9">
    <source>
        <dbReference type="Proteomes" id="UP000505325"/>
    </source>
</evidence>
<sequence length="494" mass="53590">MSEHDNNRTVPNALPVGYRFNEFEIKEVIGGGGFGIVYRAWDHQLERTIAIKEFMPASLAVRNDDLTLVLRSERFSKTFHAGLNSFIQEARLLARFNHPNLLHVLRFWVQNDTAYMGTVFYSGTTLSNLQQQHPELIDETWIRRLLPPLFGAINIIHQEGYLHRDISLDNIQIQDNGIPVLLDFGSARQTIGNLSDETETMLRPGFAPIEQYSDNNENEQGPWTDIYALGAVLHTLITGAPPPVSVVRSIEDNYKPLAELRPTGYSLPLLHAVDRALALKPEDRPQSVDALAALMELSPSDLNDILHIKVDGPGTMLVPVEPESSVTEGAKPSTLKRFMLPGLVAAGVLVGVGVGALIAGGDSGEEGKTAEVATAPAENPVAQSSAPAQSASNAPAASQTQETASQPVSTAQQPPKEAPPPPPAPIAQVYVKLHPGDEMSLNGNQQAAVPAPNGFASLQLPPGEYQFTISNQGQTREQKINIDREGVWLINPHG</sequence>
<protein>
    <submittedName>
        <fullName evidence="8">Flagellar hook-length control protein FliK</fullName>
    </submittedName>
</protein>
<dbReference type="RefSeq" id="WP_173632765.1">
    <property type="nucleotide sequence ID" value="NZ_CP054212.1"/>
</dbReference>
<evidence type="ECO:0000256" key="4">
    <source>
        <dbReference type="ARBA" id="ARBA00022840"/>
    </source>
</evidence>
<dbReference type="KEGG" id="pmak:PMPD1_0728"/>
<dbReference type="GO" id="GO:0005524">
    <property type="term" value="F:ATP binding"/>
    <property type="evidence" value="ECO:0007669"/>
    <property type="project" value="UniProtKB-UniRule"/>
</dbReference>
<organism evidence="8 9">
    <name type="scientific">Paramixta manurensis</name>
    <dbReference type="NCBI Taxonomy" id="2740817"/>
    <lineage>
        <taxon>Bacteria</taxon>
        <taxon>Pseudomonadati</taxon>
        <taxon>Pseudomonadota</taxon>
        <taxon>Gammaproteobacteria</taxon>
        <taxon>Enterobacterales</taxon>
        <taxon>Erwiniaceae</taxon>
        <taxon>Paramixta</taxon>
    </lineage>
</organism>
<feature type="binding site" evidence="5">
    <location>
        <position position="52"/>
    </location>
    <ligand>
        <name>ATP</name>
        <dbReference type="ChEBI" id="CHEBI:30616"/>
    </ligand>
</feature>
<dbReference type="CDD" id="cd14014">
    <property type="entry name" value="STKc_PknB_like"/>
    <property type="match status" value="1"/>
</dbReference>